<evidence type="ECO:0000313" key="2">
    <source>
        <dbReference type="Proteomes" id="UP000301751"/>
    </source>
</evidence>
<dbReference type="InterPro" id="IPR011335">
    <property type="entry name" value="Restrct_endonuc-II-like"/>
</dbReference>
<sequence>MSSDGKQLEALVAFVEQELLPPGFTVKSNERVFNDEGVQIAEFDIEINGKIGSTTISWLIECRDRPGHGAAPGSWIEQLVGRRMRFGFNKVTAVSTTGFAAGAIDFAKQQGIELREVASLDPNEFKDRLHIMEMQQIRRVVDLKHASLILSPTLNDDLLEAALDVIAKAAGNDAILISSSTGERANLTQAFFAAIQSVNDAFKDVVVGQPCQVQLHSSYRDEDHFLIETPHGRVRVSNIDFIGELRVEECKVPVMKTAEYRHAETGEPISQLAAFAPQSILGMNLALELHRMADSGETHFTMRRLPDDA</sequence>
<dbReference type="SUPFAM" id="SSF52980">
    <property type="entry name" value="Restriction endonuclease-like"/>
    <property type="match status" value="1"/>
</dbReference>
<dbReference type="Proteomes" id="UP000301751">
    <property type="component" value="Unassembled WGS sequence"/>
</dbReference>
<dbReference type="RefSeq" id="WP_137732331.1">
    <property type="nucleotide sequence ID" value="NZ_BJCL01000003.1"/>
</dbReference>
<dbReference type="AlphaFoldDB" id="A0A480APA7"/>
<proteinExistence type="predicted"/>
<reference evidence="2" key="1">
    <citation type="submission" date="2019-03" db="EMBL/GenBank/DDBJ databases">
        <title>Aquabacterium pictum sp.nov., the first bacteriochlorophyll a-containing freshwater bacterium in the genus Aquabacterium of the class Betaproteobacteria.</title>
        <authorList>
            <person name="Hirose S."/>
            <person name="Tank M."/>
            <person name="Hara E."/>
            <person name="Tamaki H."/>
            <person name="Takaichi S."/>
            <person name="Haruta S."/>
            <person name="Hanada S."/>
        </authorList>
    </citation>
    <scope>NUCLEOTIDE SEQUENCE [LARGE SCALE GENOMIC DNA]</scope>
    <source>
        <strain evidence="2">W35</strain>
    </source>
</reference>
<dbReference type="OrthoDB" id="9151420at2"/>
<dbReference type="EMBL" id="BJCL01000003">
    <property type="protein sequence ID" value="GCL62580.1"/>
    <property type="molecule type" value="Genomic_DNA"/>
</dbReference>
<protein>
    <recommendedName>
        <fullName evidence="3">Restriction endonuclease type IV Mrr domain-containing protein</fullName>
    </recommendedName>
</protein>
<evidence type="ECO:0008006" key="3">
    <source>
        <dbReference type="Google" id="ProtNLM"/>
    </source>
</evidence>
<evidence type="ECO:0000313" key="1">
    <source>
        <dbReference type="EMBL" id="GCL62580.1"/>
    </source>
</evidence>
<comment type="caution">
    <text evidence="1">The sequence shown here is derived from an EMBL/GenBank/DDBJ whole genome shotgun (WGS) entry which is preliminary data.</text>
</comment>
<accession>A0A480APA7</accession>
<gene>
    <name evidence="1" type="ORF">AQPW35_16610</name>
</gene>
<organism evidence="1 2">
    <name type="scientific">Pseudaquabacterium pictum</name>
    <dbReference type="NCBI Taxonomy" id="2315236"/>
    <lineage>
        <taxon>Bacteria</taxon>
        <taxon>Pseudomonadati</taxon>
        <taxon>Pseudomonadota</taxon>
        <taxon>Betaproteobacteria</taxon>
        <taxon>Burkholderiales</taxon>
        <taxon>Sphaerotilaceae</taxon>
        <taxon>Pseudaquabacterium</taxon>
    </lineage>
</organism>
<name>A0A480APA7_9BURK</name>
<keyword evidence="2" id="KW-1185">Reference proteome</keyword>